<dbReference type="EMBL" id="HBIO01022146">
    <property type="protein sequence ID" value="CAE0472210.1"/>
    <property type="molecule type" value="Transcribed_RNA"/>
</dbReference>
<dbReference type="AlphaFoldDB" id="A0A6S8XKC5"/>
<proteinExistence type="predicted"/>
<evidence type="ECO:0000313" key="3">
    <source>
        <dbReference type="EMBL" id="CAE0472210.1"/>
    </source>
</evidence>
<evidence type="ECO:0000313" key="2">
    <source>
        <dbReference type="EMBL" id="CAE0472209.1"/>
    </source>
</evidence>
<dbReference type="SUPFAM" id="SSF56219">
    <property type="entry name" value="DNase I-like"/>
    <property type="match status" value="1"/>
</dbReference>
<evidence type="ECO:0008006" key="4">
    <source>
        <dbReference type="Google" id="ProtNLM"/>
    </source>
</evidence>
<dbReference type="PANTHER" id="PTHR11371">
    <property type="entry name" value="DEOXYRIBONUCLEASE"/>
    <property type="match status" value="1"/>
</dbReference>
<dbReference type="EMBL" id="HBIO01022144">
    <property type="protein sequence ID" value="CAE0472208.1"/>
    <property type="molecule type" value="Transcribed_RNA"/>
</dbReference>
<accession>A0A6S8XKC5</accession>
<sequence>MGEFTSEEWESIFAELKKNPQTYGLPIRTPGSALVGSFNIRKLSSPDNRSNETWKFLGICCKCYDIIAIQEALDNMDGLYRLLDELDGEYKMICSDKTGTYPGDAGLGERMVFFFRPATVDLGEVVSDVTYDRTKVTQIMFENLDEIVEAKNKYERSMEDYLAGRRKTKPKLDAPIFMSFIRQPFCSSFIIKGENAEEYEPFKLMAINAHLMYGTSKDRWREFEALMHWIRDRVVNQEKMYFPNYVLLGDLNLDYDKPETDFAKMEELVKNIDGETADEIKINFPFLDVHPNQEKHFTSNIALTQRYDQIGMFFSDSDGEGRGFPTKKENVTMGKHEDGPDYGVFNFTELFAKALEGESYTEMSKTSQRAFIKRYTFEVSDHMPIWLRLKFAPKSASNKRMKVDSPTSTSHNK</sequence>
<dbReference type="InterPro" id="IPR036691">
    <property type="entry name" value="Endo/exonu/phosph_ase_sf"/>
</dbReference>
<dbReference type="Gene3D" id="3.60.10.10">
    <property type="entry name" value="Endonuclease/exonuclease/phosphatase"/>
    <property type="match status" value="1"/>
</dbReference>
<dbReference type="EMBL" id="HBIO01022145">
    <property type="protein sequence ID" value="CAE0472209.1"/>
    <property type="molecule type" value="Transcribed_RNA"/>
</dbReference>
<name>A0A6S8XKC5_9STRA</name>
<dbReference type="PANTHER" id="PTHR11371:SF31">
    <property type="entry name" value="EXTRACELLULAR NUCLEASE"/>
    <property type="match status" value="1"/>
</dbReference>
<organism evidence="1">
    <name type="scientific">Chaetoceros debilis</name>
    <dbReference type="NCBI Taxonomy" id="122233"/>
    <lineage>
        <taxon>Eukaryota</taxon>
        <taxon>Sar</taxon>
        <taxon>Stramenopiles</taxon>
        <taxon>Ochrophyta</taxon>
        <taxon>Bacillariophyta</taxon>
        <taxon>Coscinodiscophyceae</taxon>
        <taxon>Chaetocerotophycidae</taxon>
        <taxon>Chaetocerotales</taxon>
        <taxon>Chaetocerotaceae</taxon>
        <taxon>Chaetoceros</taxon>
    </lineage>
</organism>
<reference evidence="1" key="1">
    <citation type="submission" date="2021-01" db="EMBL/GenBank/DDBJ databases">
        <authorList>
            <person name="Corre E."/>
            <person name="Pelletier E."/>
            <person name="Niang G."/>
            <person name="Scheremetjew M."/>
            <person name="Finn R."/>
            <person name="Kale V."/>
            <person name="Holt S."/>
            <person name="Cochrane G."/>
            <person name="Meng A."/>
            <person name="Brown T."/>
            <person name="Cohen L."/>
        </authorList>
    </citation>
    <scope>NUCLEOTIDE SEQUENCE</scope>
    <source>
        <strain evidence="1">MM31A-1</strain>
    </source>
</reference>
<gene>
    <name evidence="1" type="ORF">CDEB00056_LOCUS17061</name>
    <name evidence="2" type="ORF">CDEB00056_LOCUS17062</name>
    <name evidence="3" type="ORF">CDEB00056_LOCUS17063</name>
</gene>
<evidence type="ECO:0000313" key="1">
    <source>
        <dbReference type="EMBL" id="CAE0472208.1"/>
    </source>
</evidence>
<protein>
    <recommendedName>
        <fullName evidence="4">Endonuclease/exonuclease/phosphatase domain-containing protein</fullName>
    </recommendedName>
</protein>